<evidence type="ECO:0000256" key="4">
    <source>
        <dbReference type="ARBA" id="ARBA00022574"/>
    </source>
</evidence>
<dbReference type="EMBL" id="NQIK02000003">
    <property type="protein sequence ID" value="KAF7573809.1"/>
    <property type="molecule type" value="Genomic_DNA"/>
</dbReference>
<protein>
    <submittedName>
        <fullName evidence="7">Uncharacterized protein</fullName>
    </submittedName>
</protein>
<keyword evidence="3" id="KW-0963">Cytoplasm</keyword>
<dbReference type="Gene3D" id="2.130.10.10">
    <property type="entry name" value="YVTN repeat-like/Quinoprotein amine dehydrogenase"/>
    <property type="match status" value="1"/>
</dbReference>
<dbReference type="InterPro" id="IPR036322">
    <property type="entry name" value="WD40_repeat_dom_sf"/>
</dbReference>
<proteinExistence type="predicted"/>
<evidence type="ECO:0000313" key="8">
    <source>
        <dbReference type="Proteomes" id="UP000245464"/>
    </source>
</evidence>
<dbReference type="PANTHER" id="PTHR44111">
    <property type="entry name" value="ELONGATOR COMPLEX PROTEIN 2"/>
    <property type="match status" value="1"/>
</dbReference>
<dbReference type="GeneID" id="6348022"/>
<dbReference type="GO" id="GO:0005737">
    <property type="term" value="C:cytoplasm"/>
    <property type="evidence" value="ECO:0007669"/>
    <property type="project" value="UniProtKB-SubCell"/>
</dbReference>
<comment type="subcellular location">
    <subcellularLocation>
        <location evidence="2">Cytoplasm</location>
    </subcellularLocation>
    <subcellularLocation>
        <location evidence="1">Nucleus</location>
    </subcellularLocation>
</comment>
<keyword evidence="4" id="KW-0853">WD repeat</keyword>
<dbReference type="GO" id="GO:0002098">
    <property type="term" value="P:tRNA wobble uridine modification"/>
    <property type="evidence" value="ECO:0007669"/>
    <property type="project" value="InterPro"/>
</dbReference>
<dbReference type="KEGG" id="ptrr:6348022"/>
<sequence>MILGAAWTPLATPTFLTSGRDKKVQIWQIGDGTDGMVVEMKGSVSTTAAVTAVACSNIVTDDGKILFAYGLENGEVGLVKAKVEALDQVEVFTVEQEVAPAKTVNQIVWRPGGMGEGERVKRQFAVASDDSSVRVYGVVDG</sequence>
<dbReference type="RefSeq" id="XP_001940062.2">
    <property type="nucleotide sequence ID" value="XM_001940027.2"/>
</dbReference>
<name>A0A2W1D445_9PLEO</name>
<comment type="caution">
    <text evidence="7">The sequence shown here is derived from an EMBL/GenBank/DDBJ whole genome shotgun (WGS) entry which is preliminary data.</text>
</comment>
<dbReference type="InterPro" id="IPR037289">
    <property type="entry name" value="Elp2"/>
</dbReference>
<keyword evidence="5" id="KW-0677">Repeat</keyword>
<dbReference type="PANTHER" id="PTHR44111:SF1">
    <property type="entry name" value="ELONGATOR COMPLEX PROTEIN 2"/>
    <property type="match status" value="1"/>
</dbReference>
<dbReference type="SUPFAM" id="SSF50978">
    <property type="entry name" value="WD40 repeat-like"/>
    <property type="match status" value="1"/>
</dbReference>
<evidence type="ECO:0000256" key="3">
    <source>
        <dbReference type="ARBA" id="ARBA00022490"/>
    </source>
</evidence>
<evidence type="ECO:0000256" key="2">
    <source>
        <dbReference type="ARBA" id="ARBA00004496"/>
    </source>
</evidence>
<dbReference type="AlphaFoldDB" id="A0A2W1D445"/>
<keyword evidence="6" id="KW-0539">Nucleus</keyword>
<evidence type="ECO:0000256" key="5">
    <source>
        <dbReference type="ARBA" id="ARBA00022737"/>
    </source>
</evidence>
<organism evidence="7 8">
    <name type="scientific">Pyrenophora tritici-repentis</name>
    <dbReference type="NCBI Taxonomy" id="45151"/>
    <lineage>
        <taxon>Eukaryota</taxon>
        <taxon>Fungi</taxon>
        <taxon>Dikarya</taxon>
        <taxon>Ascomycota</taxon>
        <taxon>Pezizomycotina</taxon>
        <taxon>Dothideomycetes</taxon>
        <taxon>Pleosporomycetidae</taxon>
        <taxon>Pleosporales</taxon>
        <taxon>Pleosporineae</taxon>
        <taxon>Pleosporaceae</taxon>
        <taxon>Pyrenophora</taxon>
    </lineage>
</organism>
<dbReference type="Proteomes" id="UP000245464">
    <property type="component" value="Chromosome 3"/>
</dbReference>
<evidence type="ECO:0000256" key="1">
    <source>
        <dbReference type="ARBA" id="ARBA00004123"/>
    </source>
</evidence>
<evidence type="ECO:0000313" key="7">
    <source>
        <dbReference type="EMBL" id="KAF7573809.1"/>
    </source>
</evidence>
<dbReference type="GO" id="GO:0005634">
    <property type="term" value="C:nucleus"/>
    <property type="evidence" value="ECO:0007669"/>
    <property type="project" value="UniProtKB-SubCell"/>
</dbReference>
<gene>
    <name evidence="7" type="ORF">PtrM4_087140</name>
</gene>
<dbReference type="GO" id="GO:0033588">
    <property type="term" value="C:elongator holoenzyme complex"/>
    <property type="evidence" value="ECO:0007669"/>
    <property type="project" value="InterPro"/>
</dbReference>
<dbReference type="InterPro" id="IPR015943">
    <property type="entry name" value="WD40/YVTN_repeat-like_dom_sf"/>
</dbReference>
<evidence type="ECO:0000256" key="6">
    <source>
        <dbReference type="ARBA" id="ARBA00023242"/>
    </source>
</evidence>
<reference evidence="7" key="1">
    <citation type="journal article" date="2018" name="BMC Genomics">
        <title>Comparative genomics of the wheat fungal pathogen Pyrenophora tritici-repentis reveals chromosomal variations and genome plasticity.</title>
        <authorList>
            <person name="Moolhuijzen P."/>
            <person name="See P.T."/>
            <person name="Hane J.K."/>
            <person name="Shi G."/>
            <person name="Liu Z."/>
            <person name="Oliver R.P."/>
            <person name="Moffat C.S."/>
        </authorList>
    </citation>
    <scope>NUCLEOTIDE SEQUENCE [LARGE SCALE GENOMIC DNA]</scope>
    <source>
        <strain evidence="7">M4</strain>
    </source>
</reference>
<accession>A0A2W1D445</accession>